<dbReference type="Proteomes" id="UP000722485">
    <property type="component" value="Unassembled WGS sequence"/>
</dbReference>
<gene>
    <name evidence="5" type="ORF">G7Z17_g4467</name>
</gene>
<dbReference type="SMART" id="SM00248">
    <property type="entry name" value="ANK"/>
    <property type="match status" value="7"/>
</dbReference>
<dbReference type="Gene3D" id="1.25.40.20">
    <property type="entry name" value="Ankyrin repeat-containing domain"/>
    <property type="match status" value="4"/>
</dbReference>
<protein>
    <submittedName>
        <fullName evidence="5">Uncharacterized protein</fullName>
    </submittedName>
</protein>
<feature type="repeat" description="ANK" evidence="3">
    <location>
        <begin position="556"/>
        <end position="588"/>
    </location>
</feature>
<dbReference type="PANTHER" id="PTHR24124">
    <property type="entry name" value="ANKYRIN REPEAT FAMILY A"/>
    <property type="match status" value="1"/>
</dbReference>
<sequence length="779" mass="87201">MLQLRPTSSSKPKHHEEQCLQLQLDLPLRNRHASGVRPPHHRADHGWERPEYQMTQIDTWGMSGNIDTFRRGATAFRNARDLAQRHRDNFIEAANARASLAETAAAQENLVTTTETQHEEDSTSDEFVDCVGYVASQDVRDANTDDFATAPDSNEALAPPHYLHPDDDSQDPSQASVTLDIDDPSMSFTTSFTSSFNSPRILEIEEDKDGTLQMENHRVVGCGGQQVGGNSTKGSITNSTSQQDIRLTRYKTRNDLDKDEDYRLFATESYSSFKLLYAQDMFSAFMWAVAKTLPDPIKGRSNIRLDDSSSVDTWQNFTLRNDQLSNMVQDIHTTGLGTLDQVYLSIIPPLSAEKKLPEIDKIVELAREHAKPHERVQHWKQAGDVYLWLFSIAKTFPEESHIAKKVTAILVEYLRTIILTVKLREAQQYKKRDIVAMKKVKSDLEEELKGGQVILGLYKEQGREWKCDIVRDAGSAGEGDTSSLATFNFTRLHELAQSKSRTVGRDIQKALLGGEKVNQMDIHYWTPLHYAAAKGSAEAAEHLLKHQADVNARDLLNWSPLHYACKSGTTLTVQNLLREGAELDVRGTDGVAPLHRAAMNGYSEGHKEVVDYLWKDANKKLRDNNGRTALHLAATAGKEEVVRWLIKEPEADKEAKDRYSQTPLHLAAAGGHIETMRALVKELEANNEARDKDGRTPLHYATGGGHTETVRALVKELKANKEAKDGDGRTPLHEAVRCGHTETVRVLVKELEVDKEAKDGDGRTPLHYDASDEIARLLG</sequence>
<evidence type="ECO:0000313" key="6">
    <source>
        <dbReference type="Proteomes" id="UP000722485"/>
    </source>
</evidence>
<name>A0A9P5HCS1_9HYPO</name>
<feature type="repeat" description="ANK" evidence="3">
    <location>
        <begin position="659"/>
        <end position="692"/>
    </location>
</feature>
<feature type="repeat" description="ANK" evidence="3">
    <location>
        <begin position="727"/>
        <end position="749"/>
    </location>
</feature>
<feature type="repeat" description="ANK" evidence="3">
    <location>
        <begin position="693"/>
        <end position="715"/>
    </location>
</feature>
<dbReference type="InterPro" id="IPR036770">
    <property type="entry name" value="Ankyrin_rpt-contain_sf"/>
</dbReference>
<feature type="repeat" description="ANK" evidence="3">
    <location>
        <begin position="523"/>
        <end position="555"/>
    </location>
</feature>
<proteinExistence type="predicted"/>
<evidence type="ECO:0000256" key="3">
    <source>
        <dbReference type="PROSITE-ProRule" id="PRU00023"/>
    </source>
</evidence>
<dbReference type="Pfam" id="PF00023">
    <property type="entry name" value="Ank"/>
    <property type="match status" value="2"/>
</dbReference>
<keyword evidence="2 3" id="KW-0040">ANK repeat</keyword>
<dbReference type="GO" id="GO:0010468">
    <property type="term" value="P:regulation of gene expression"/>
    <property type="evidence" value="ECO:0007669"/>
    <property type="project" value="TreeGrafter"/>
</dbReference>
<dbReference type="InterPro" id="IPR002110">
    <property type="entry name" value="Ankyrin_rpt"/>
</dbReference>
<evidence type="ECO:0000256" key="1">
    <source>
        <dbReference type="ARBA" id="ARBA00022737"/>
    </source>
</evidence>
<accession>A0A9P5HCS1</accession>
<dbReference type="PROSITE" id="PS50088">
    <property type="entry name" value="ANK_REPEAT"/>
    <property type="match status" value="6"/>
</dbReference>
<feature type="region of interest" description="Disordered" evidence="4">
    <location>
        <begin position="142"/>
        <end position="182"/>
    </location>
</feature>
<dbReference type="EMBL" id="JAANBB010000064">
    <property type="protein sequence ID" value="KAF7552239.1"/>
    <property type="molecule type" value="Genomic_DNA"/>
</dbReference>
<reference evidence="5" key="1">
    <citation type="submission" date="2020-03" db="EMBL/GenBank/DDBJ databases">
        <title>Draft Genome Sequence of Cylindrodendrum hubeiense.</title>
        <authorList>
            <person name="Buettner E."/>
            <person name="Kellner H."/>
        </authorList>
    </citation>
    <scope>NUCLEOTIDE SEQUENCE</scope>
    <source>
        <strain evidence="5">IHI 201604</strain>
    </source>
</reference>
<dbReference type="OrthoDB" id="194358at2759"/>
<dbReference type="PROSITE" id="PS50297">
    <property type="entry name" value="ANK_REP_REGION"/>
    <property type="match status" value="6"/>
</dbReference>
<comment type="caution">
    <text evidence="5">The sequence shown here is derived from an EMBL/GenBank/DDBJ whole genome shotgun (WGS) entry which is preliminary data.</text>
</comment>
<evidence type="ECO:0000256" key="4">
    <source>
        <dbReference type="SAM" id="MobiDB-lite"/>
    </source>
</evidence>
<keyword evidence="6" id="KW-1185">Reference proteome</keyword>
<feature type="repeat" description="ANK" evidence="3">
    <location>
        <begin position="625"/>
        <end position="647"/>
    </location>
</feature>
<dbReference type="PANTHER" id="PTHR24124:SF14">
    <property type="entry name" value="CHROMOSOME UNDETERMINED SCAFFOLD_25, WHOLE GENOME SHOTGUN SEQUENCE"/>
    <property type="match status" value="1"/>
</dbReference>
<dbReference type="AlphaFoldDB" id="A0A9P5HCS1"/>
<dbReference type="Pfam" id="PF12796">
    <property type="entry name" value="Ank_2"/>
    <property type="match status" value="2"/>
</dbReference>
<dbReference type="SUPFAM" id="SSF48403">
    <property type="entry name" value="Ankyrin repeat"/>
    <property type="match status" value="1"/>
</dbReference>
<keyword evidence="1" id="KW-0677">Repeat</keyword>
<dbReference type="GO" id="GO:0005634">
    <property type="term" value="C:nucleus"/>
    <property type="evidence" value="ECO:0007669"/>
    <property type="project" value="TreeGrafter"/>
</dbReference>
<evidence type="ECO:0000256" key="2">
    <source>
        <dbReference type="ARBA" id="ARBA00023043"/>
    </source>
</evidence>
<organism evidence="5 6">
    <name type="scientific">Cylindrodendrum hubeiense</name>
    <dbReference type="NCBI Taxonomy" id="595255"/>
    <lineage>
        <taxon>Eukaryota</taxon>
        <taxon>Fungi</taxon>
        <taxon>Dikarya</taxon>
        <taxon>Ascomycota</taxon>
        <taxon>Pezizomycotina</taxon>
        <taxon>Sordariomycetes</taxon>
        <taxon>Hypocreomycetidae</taxon>
        <taxon>Hypocreales</taxon>
        <taxon>Nectriaceae</taxon>
        <taxon>Cylindrodendrum</taxon>
    </lineage>
</organism>
<evidence type="ECO:0000313" key="5">
    <source>
        <dbReference type="EMBL" id="KAF7552239.1"/>
    </source>
</evidence>